<protein>
    <submittedName>
        <fullName evidence="1">Uncharacterized protein</fullName>
    </submittedName>
</protein>
<name>A0ABN8I3B9_9NEOP</name>
<feature type="non-terminal residue" evidence="1">
    <location>
        <position position="129"/>
    </location>
</feature>
<reference evidence="1" key="1">
    <citation type="submission" date="2022-03" db="EMBL/GenBank/DDBJ databases">
        <authorList>
            <person name="Martin H S."/>
        </authorList>
    </citation>
    <scope>NUCLEOTIDE SEQUENCE</scope>
</reference>
<proteinExistence type="predicted"/>
<dbReference type="Proteomes" id="UP000837857">
    <property type="component" value="Chromosome 15"/>
</dbReference>
<sequence length="129" mass="14308">MVTLGFILLTDGSRCYSPIALAGSLVGATPVATSRFGGGGADFGRSWGGQRTRAYPPHRPLKVRRRAVQRARLRPSPRAKSAIHLLEDAFGTRGRNIQAQAFLWARCFDEILSKRKRCDEERNEKLGLL</sequence>
<accession>A0ABN8I3B9</accession>
<organism evidence="1 2">
    <name type="scientific">Iphiclides podalirius</name>
    <name type="common">scarce swallowtail</name>
    <dbReference type="NCBI Taxonomy" id="110791"/>
    <lineage>
        <taxon>Eukaryota</taxon>
        <taxon>Metazoa</taxon>
        <taxon>Ecdysozoa</taxon>
        <taxon>Arthropoda</taxon>
        <taxon>Hexapoda</taxon>
        <taxon>Insecta</taxon>
        <taxon>Pterygota</taxon>
        <taxon>Neoptera</taxon>
        <taxon>Endopterygota</taxon>
        <taxon>Lepidoptera</taxon>
        <taxon>Glossata</taxon>
        <taxon>Ditrysia</taxon>
        <taxon>Papilionoidea</taxon>
        <taxon>Papilionidae</taxon>
        <taxon>Papilioninae</taxon>
        <taxon>Iphiclides</taxon>
    </lineage>
</organism>
<gene>
    <name evidence="1" type="ORF">IPOD504_LOCUS4530</name>
</gene>
<evidence type="ECO:0000313" key="2">
    <source>
        <dbReference type="Proteomes" id="UP000837857"/>
    </source>
</evidence>
<evidence type="ECO:0000313" key="1">
    <source>
        <dbReference type="EMBL" id="CAH2043973.1"/>
    </source>
</evidence>
<keyword evidence="2" id="KW-1185">Reference proteome</keyword>
<dbReference type="EMBL" id="OW152827">
    <property type="protein sequence ID" value="CAH2043973.1"/>
    <property type="molecule type" value="Genomic_DNA"/>
</dbReference>